<dbReference type="EMBL" id="HBUF01553743">
    <property type="protein sequence ID" value="CAG6759771.1"/>
    <property type="molecule type" value="Transcribed_RNA"/>
</dbReference>
<dbReference type="EMBL" id="HBUF01036348">
    <property type="protein sequence ID" value="CAG6616614.1"/>
    <property type="molecule type" value="Transcribed_RNA"/>
</dbReference>
<dbReference type="EMBL" id="HBUF01553744">
    <property type="protein sequence ID" value="CAG6759772.1"/>
    <property type="molecule type" value="Transcribed_RNA"/>
</dbReference>
<proteinExistence type="predicted"/>
<sequence>MNDRILAHLLTDTGVTDFESFVTNIVHVITRTVKHFRFGQETWRNFRSHVIHFNIEESLDHIQGQTFAPSWRTSQKNDLLFDLEHFLDNITLVYENSCGCDFVE</sequence>
<dbReference type="EMBL" id="HBUF01553746">
    <property type="protein sequence ID" value="CAG6759774.1"/>
    <property type="molecule type" value="Transcribed_RNA"/>
</dbReference>
<protein>
    <submittedName>
        <fullName evidence="1">Uncharacterized protein</fullName>
    </submittedName>
</protein>
<dbReference type="EMBL" id="HBUF01036349">
    <property type="protein sequence ID" value="CAG6616615.1"/>
    <property type="molecule type" value="Transcribed_RNA"/>
</dbReference>
<dbReference type="AlphaFoldDB" id="A0A8D8PWH6"/>
<evidence type="ECO:0000313" key="1">
    <source>
        <dbReference type="EMBL" id="CAG6616615.1"/>
    </source>
</evidence>
<reference evidence="1" key="1">
    <citation type="submission" date="2021-05" db="EMBL/GenBank/DDBJ databases">
        <authorList>
            <person name="Alioto T."/>
            <person name="Alioto T."/>
            <person name="Gomez Garrido J."/>
        </authorList>
    </citation>
    <scope>NUCLEOTIDE SEQUENCE</scope>
</reference>
<organism evidence="1">
    <name type="scientific">Cacopsylla melanoneura</name>
    <dbReference type="NCBI Taxonomy" id="428564"/>
    <lineage>
        <taxon>Eukaryota</taxon>
        <taxon>Metazoa</taxon>
        <taxon>Ecdysozoa</taxon>
        <taxon>Arthropoda</taxon>
        <taxon>Hexapoda</taxon>
        <taxon>Insecta</taxon>
        <taxon>Pterygota</taxon>
        <taxon>Neoptera</taxon>
        <taxon>Paraneoptera</taxon>
        <taxon>Hemiptera</taxon>
        <taxon>Sternorrhyncha</taxon>
        <taxon>Psylloidea</taxon>
        <taxon>Psyllidae</taxon>
        <taxon>Psyllinae</taxon>
        <taxon>Cacopsylla</taxon>
    </lineage>
</organism>
<accession>A0A8D8PWH6</accession>
<dbReference type="EMBL" id="HBUF01036347">
    <property type="protein sequence ID" value="CAG6616613.1"/>
    <property type="molecule type" value="Transcribed_RNA"/>
</dbReference>
<dbReference type="EMBL" id="HBUF01553745">
    <property type="protein sequence ID" value="CAG6759773.1"/>
    <property type="molecule type" value="Transcribed_RNA"/>
</dbReference>
<name>A0A8D8PWH6_9HEMI</name>